<feature type="non-terminal residue" evidence="1">
    <location>
        <position position="1"/>
    </location>
</feature>
<name>A0A8J2PLV2_9HEXA</name>
<gene>
    <name evidence="1" type="ORF">AFUS01_LOCUS29128</name>
</gene>
<accession>A0A8J2PLV2</accession>
<dbReference type="EMBL" id="CAJVCH010426213">
    <property type="protein sequence ID" value="CAG7818639.1"/>
    <property type="molecule type" value="Genomic_DNA"/>
</dbReference>
<dbReference type="OrthoDB" id="420380at2759"/>
<evidence type="ECO:0000313" key="1">
    <source>
        <dbReference type="EMBL" id="CAG7818639.1"/>
    </source>
</evidence>
<keyword evidence="2" id="KW-1185">Reference proteome</keyword>
<reference evidence="1" key="1">
    <citation type="submission" date="2021-06" db="EMBL/GenBank/DDBJ databases">
        <authorList>
            <person name="Hodson N. C."/>
            <person name="Mongue J. A."/>
            <person name="Jaron S. K."/>
        </authorList>
    </citation>
    <scope>NUCLEOTIDE SEQUENCE</scope>
</reference>
<dbReference type="Proteomes" id="UP000708208">
    <property type="component" value="Unassembled WGS sequence"/>
</dbReference>
<comment type="caution">
    <text evidence="1">The sequence shown here is derived from an EMBL/GenBank/DDBJ whole genome shotgun (WGS) entry which is preliminary data.</text>
</comment>
<evidence type="ECO:0000313" key="2">
    <source>
        <dbReference type="Proteomes" id="UP000708208"/>
    </source>
</evidence>
<proteinExistence type="predicted"/>
<sequence>MIDRIATFMFYLNDVDKGGSTAFISSRVAAKPIKGSA</sequence>
<dbReference type="AlphaFoldDB" id="A0A8J2PLV2"/>
<protein>
    <submittedName>
        <fullName evidence="1">Uncharacterized protein</fullName>
    </submittedName>
</protein>
<organism evidence="1 2">
    <name type="scientific">Allacma fusca</name>
    <dbReference type="NCBI Taxonomy" id="39272"/>
    <lineage>
        <taxon>Eukaryota</taxon>
        <taxon>Metazoa</taxon>
        <taxon>Ecdysozoa</taxon>
        <taxon>Arthropoda</taxon>
        <taxon>Hexapoda</taxon>
        <taxon>Collembola</taxon>
        <taxon>Symphypleona</taxon>
        <taxon>Sminthuridae</taxon>
        <taxon>Allacma</taxon>
    </lineage>
</organism>